<evidence type="ECO:0000256" key="4">
    <source>
        <dbReference type="ARBA" id="ARBA00022912"/>
    </source>
</evidence>
<feature type="compositionally biased region" description="Pro residues" evidence="5">
    <location>
        <begin position="252"/>
        <end position="263"/>
    </location>
</feature>
<feature type="region of interest" description="Disordered" evidence="5">
    <location>
        <begin position="781"/>
        <end position="918"/>
    </location>
</feature>
<feature type="compositionally biased region" description="Basic and acidic residues" evidence="5">
    <location>
        <begin position="869"/>
        <end position="878"/>
    </location>
</feature>
<dbReference type="InterPro" id="IPR000387">
    <property type="entry name" value="Tyr_Pase_dom"/>
</dbReference>
<feature type="compositionally biased region" description="Acidic residues" evidence="5">
    <location>
        <begin position="345"/>
        <end position="354"/>
    </location>
</feature>
<comment type="caution">
    <text evidence="8">The sequence shown here is derived from an EMBL/GenBank/DDBJ whole genome shotgun (WGS) entry which is preliminary data.</text>
</comment>
<dbReference type="Pfam" id="PF00782">
    <property type="entry name" value="DSPc"/>
    <property type="match status" value="1"/>
</dbReference>
<proteinExistence type="inferred from homology"/>
<dbReference type="PROSITE" id="PS50056">
    <property type="entry name" value="TYR_PHOSPHATASE_2"/>
    <property type="match status" value="1"/>
</dbReference>
<feature type="compositionally biased region" description="Polar residues" evidence="5">
    <location>
        <begin position="31"/>
        <end position="47"/>
    </location>
</feature>
<keyword evidence="4" id="KW-0904">Protein phosphatase</keyword>
<evidence type="ECO:0000313" key="8">
    <source>
        <dbReference type="EMBL" id="KAF3040743.1"/>
    </source>
</evidence>
<feature type="compositionally biased region" description="Low complexity" evidence="5">
    <location>
        <begin position="233"/>
        <end position="243"/>
    </location>
</feature>
<dbReference type="CDD" id="cd14521">
    <property type="entry name" value="DSP_fungal_SDP1-like"/>
    <property type="match status" value="1"/>
</dbReference>
<feature type="compositionally biased region" description="Basic and acidic residues" evidence="5">
    <location>
        <begin position="1101"/>
        <end position="1123"/>
    </location>
</feature>
<dbReference type="PROSITE" id="PS50054">
    <property type="entry name" value="TYR_PHOSPHATASE_DUAL"/>
    <property type="match status" value="1"/>
</dbReference>
<feature type="compositionally biased region" description="Low complexity" evidence="5">
    <location>
        <begin position="969"/>
        <end position="986"/>
    </location>
</feature>
<feature type="region of interest" description="Disordered" evidence="5">
    <location>
        <begin position="1006"/>
        <end position="1038"/>
    </location>
</feature>
<evidence type="ECO:0000259" key="6">
    <source>
        <dbReference type="PROSITE" id="PS50054"/>
    </source>
</evidence>
<feature type="region of interest" description="Disordered" evidence="5">
    <location>
        <begin position="1"/>
        <end position="204"/>
    </location>
</feature>
<dbReference type="Proteomes" id="UP000758155">
    <property type="component" value="Unassembled WGS sequence"/>
</dbReference>
<dbReference type="AlphaFoldDB" id="A0A9P5C1T6"/>
<dbReference type="EMBL" id="SWKV01000024">
    <property type="protein sequence ID" value="KAF3040743.1"/>
    <property type="molecule type" value="Genomic_DNA"/>
</dbReference>
<dbReference type="Gene3D" id="3.90.190.10">
    <property type="entry name" value="Protein tyrosine phosphatase superfamily"/>
    <property type="match status" value="1"/>
</dbReference>
<dbReference type="GO" id="GO:0043409">
    <property type="term" value="P:negative regulation of MAPK cascade"/>
    <property type="evidence" value="ECO:0007669"/>
    <property type="project" value="TreeGrafter"/>
</dbReference>
<dbReference type="GO" id="GO:0017017">
    <property type="term" value="F:MAP kinase tyrosine/serine/threonine phosphatase activity"/>
    <property type="evidence" value="ECO:0007669"/>
    <property type="project" value="TreeGrafter"/>
</dbReference>
<keyword evidence="3" id="KW-0378">Hydrolase</keyword>
<feature type="domain" description="Tyrosine specific protein phosphatases" evidence="7">
    <location>
        <begin position="495"/>
        <end position="552"/>
    </location>
</feature>
<evidence type="ECO:0000256" key="5">
    <source>
        <dbReference type="SAM" id="MobiDB-lite"/>
    </source>
</evidence>
<dbReference type="InterPro" id="IPR000340">
    <property type="entry name" value="Dual-sp_phosphatase_cat-dom"/>
</dbReference>
<organism evidence="8 9">
    <name type="scientific">Didymella heteroderae</name>
    <dbReference type="NCBI Taxonomy" id="1769908"/>
    <lineage>
        <taxon>Eukaryota</taxon>
        <taxon>Fungi</taxon>
        <taxon>Dikarya</taxon>
        <taxon>Ascomycota</taxon>
        <taxon>Pezizomycotina</taxon>
        <taxon>Dothideomycetes</taxon>
        <taxon>Pleosporomycetidae</taxon>
        <taxon>Pleosporales</taxon>
        <taxon>Pleosporineae</taxon>
        <taxon>Didymellaceae</taxon>
        <taxon>Didymella</taxon>
    </lineage>
</organism>
<dbReference type="InterPro" id="IPR016130">
    <property type="entry name" value="Tyr_Pase_AS"/>
</dbReference>
<feature type="compositionally biased region" description="Polar residues" evidence="5">
    <location>
        <begin position="137"/>
        <end position="161"/>
    </location>
</feature>
<evidence type="ECO:0000256" key="1">
    <source>
        <dbReference type="ARBA" id="ARBA00008601"/>
    </source>
</evidence>
<sequence length="1211" mass="131371">MSASPAYAAPSPSPSASASTLVQRADMTVPKRSSPTPVPSFPSNNSEHAFAHHSRWSSTSRALPPCAASPPQLPSMPTTTSRTYMPMPSFGAVFGKSDRDSSTVHGDDNVAQRTSSGNTIHGAPFSSFHNHHDSRDSNSTASSDNSPTTTISTMDSSSVTDPSPGPSPESPMPKITSHSFAADFRARRPETSDGVSSGHNFFELARPTTPAKKARNLKNLGINTTTSLTNLRAQAPAAPAVQAGKEKNSSAPPSPLFIKPPTPPRRRPSNLSLTIATPGINDNKPTRLVIPSTPSLSRPALRHFQSSPSLPLCSPSVAPTGGMKFPALRPIVTKSSGLSEVPFEMTEEEDEEPNFDIPQSKEEKPAAYPNGPICIYPAGVYLYFEPTAEQAASFDVIVNVASEVQNPFTSRPSESQKDLNARRVDGPAAENVDFAALSQQPKSTFGFGSDSPTTPKATPPVLQTIQPGEIVIDGKTYRTPEYIHMPWEHNTDIVPDLYKLVKIMDDRVKQGKRVLVHCQCGVSRSASLVVAYGLYKEPEISVQEAYDKAKKRSKWIGPNMNLIMQLQEFRNGLIRQKQNSRTQNLGGGRRTGFPSSSNANNRFSCPNPERDDISGSRVPQTAPLPPDNDITMQRASTGNMMAISPGPLSAPSGAFAARFRNSWDSSQSNFDLSANSTPTTTPYVDPKGHVVPVVEVKVNGSALASPEYPSVPEVVQPPPEPVLNAPSVPNFSRQLSLRSYSDAPVERSIETKSTHLAPLEPMGFAPLKSPAALTFNIPSYSTQQDQDDDHEIKSPVKTSFDLPWPSEYDEPAPLLSVPKAQDSFQLGAPPKSPMFPPSLSVPRAQDSFQLGLPPKSPMFAPPRMTLPKARSDRSDKPRSLPFRAAEEPSQPTHFGSFARMDSSDSAPKPTDFASPTFGSFPKDAFGSSAVLEPGLKSPRAAEFHMAPLRPRTDDEDPFGLTSPTRRDFSSGSSFEKLASSSSSLHSTSDDRRPAFQAILPPAHQNFNGFASLDGHARTPSTQTLEHFPAPIHAPPPRRKLNLESRIDSLSTSPETNVIVSTPMHATSQVSPPSRPETPRMKEFLATPAKSIRTRFSSPNMKEQRQLSKLQSEMESKLANRPERPQQAMDDLDALMSPRAEEFTRNPFHLDLTSPAEDISPASSDETIKDGKNGHTWSDPPRQWTPEKLTVDPRSPAQLGSSPIVRNIWDVL</sequence>
<feature type="compositionally biased region" description="Polar residues" evidence="5">
    <location>
        <begin position="593"/>
        <end position="604"/>
    </location>
</feature>
<evidence type="ECO:0000313" key="9">
    <source>
        <dbReference type="Proteomes" id="UP000758155"/>
    </source>
</evidence>
<feature type="region of interest" description="Disordered" evidence="5">
    <location>
        <begin position="578"/>
        <end position="628"/>
    </location>
</feature>
<evidence type="ECO:0000256" key="3">
    <source>
        <dbReference type="ARBA" id="ARBA00022801"/>
    </source>
</evidence>
<comment type="similarity">
    <text evidence="1">Belongs to the protein-tyrosine phosphatase family. Non-receptor class dual specificity subfamily.</text>
</comment>
<dbReference type="GO" id="GO:0008330">
    <property type="term" value="F:protein tyrosine/threonine phosphatase activity"/>
    <property type="evidence" value="ECO:0007669"/>
    <property type="project" value="TreeGrafter"/>
</dbReference>
<accession>A0A9P5C1T6</accession>
<feature type="compositionally biased region" description="Low complexity" evidence="5">
    <location>
        <begin position="1"/>
        <end position="19"/>
    </location>
</feature>
<dbReference type="SUPFAM" id="SSF52799">
    <property type="entry name" value="(Phosphotyrosine protein) phosphatases II"/>
    <property type="match status" value="1"/>
</dbReference>
<feature type="region of interest" description="Disordered" evidence="5">
    <location>
        <begin position="1094"/>
        <end position="1127"/>
    </location>
</feature>
<keyword evidence="9" id="KW-1185">Reference proteome</keyword>
<name>A0A9P5C1T6_9PLEO</name>
<dbReference type="GO" id="GO:0033550">
    <property type="term" value="F:MAP kinase tyrosine phosphatase activity"/>
    <property type="evidence" value="ECO:0007669"/>
    <property type="project" value="TreeGrafter"/>
</dbReference>
<feature type="region of interest" description="Disordered" evidence="5">
    <location>
        <begin position="344"/>
        <end position="364"/>
    </location>
</feature>
<dbReference type="InterPro" id="IPR029021">
    <property type="entry name" value="Prot-tyrosine_phosphatase-like"/>
</dbReference>
<dbReference type="OrthoDB" id="426001at2759"/>
<feature type="domain" description="Tyrosine-protein phosphatase" evidence="6">
    <location>
        <begin position="371"/>
        <end position="575"/>
    </location>
</feature>
<dbReference type="PANTHER" id="PTHR10159">
    <property type="entry name" value="DUAL SPECIFICITY PROTEIN PHOSPHATASE"/>
    <property type="match status" value="1"/>
</dbReference>
<feature type="region of interest" description="Disordered" evidence="5">
    <location>
        <begin position="1143"/>
        <end position="1200"/>
    </location>
</feature>
<dbReference type="GO" id="GO:0005829">
    <property type="term" value="C:cytosol"/>
    <property type="evidence" value="ECO:0007669"/>
    <property type="project" value="TreeGrafter"/>
</dbReference>
<evidence type="ECO:0000256" key="2">
    <source>
        <dbReference type="ARBA" id="ARBA00013064"/>
    </source>
</evidence>
<evidence type="ECO:0000259" key="7">
    <source>
        <dbReference type="PROSITE" id="PS50056"/>
    </source>
</evidence>
<dbReference type="PANTHER" id="PTHR10159:SF519">
    <property type="entry name" value="DUAL SPECIFICITY PROTEIN PHOSPHATASE MPK3"/>
    <property type="match status" value="1"/>
</dbReference>
<reference evidence="8" key="1">
    <citation type="submission" date="2019-04" db="EMBL/GenBank/DDBJ databases">
        <title>Sequencing of skin fungus with MAO and IRED activity.</title>
        <authorList>
            <person name="Marsaioli A.J."/>
            <person name="Bonatto J.M.C."/>
            <person name="Reis Junior O."/>
        </authorList>
    </citation>
    <scope>NUCLEOTIDE SEQUENCE</scope>
    <source>
        <strain evidence="8">28M1</strain>
    </source>
</reference>
<feature type="compositionally biased region" description="Basic and acidic residues" evidence="5">
    <location>
        <begin position="96"/>
        <end position="110"/>
    </location>
</feature>
<feature type="region of interest" description="Disordered" evidence="5">
    <location>
        <begin position="941"/>
        <end position="994"/>
    </location>
</feature>
<dbReference type="InterPro" id="IPR020422">
    <property type="entry name" value="TYR_PHOSPHATASE_DUAL_dom"/>
</dbReference>
<dbReference type="GO" id="GO:0005634">
    <property type="term" value="C:nucleus"/>
    <property type="evidence" value="ECO:0007669"/>
    <property type="project" value="TreeGrafter"/>
</dbReference>
<protein>
    <recommendedName>
        <fullName evidence="2">protein-tyrosine-phosphatase</fullName>
        <ecNumber evidence="2">3.1.3.48</ecNumber>
    </recommendedName>
</protein>
<dbReference type="SMART" id="SM00195">
    <property type="entry name" value="DSPc"/>
    <property type="match status" value="1"/>
</dbReference>
<gene>
    <name evidence="8" type="ORF">E8E12_008620</name>
</gene>
<feature type="region of interest" description="Disordered" evidence="5">
    <location>
        <begin position="228"/>
        <end position="269"/>
    </location>
</feature>
<dbReference type="PROSITE" id="PS00383">
    <property type="entry name" value="TYR_PHOSPHATASE_1"/>
    <property type="match status" value="1"/>
</dbReference>
<dbReference type="EC" id="3.1.3.48" evidence="2"/>